<keyword evidence="2" id="KW-0597">Phosphoprotein</keyword>
<dbReference type="PANTHER" id="PTHR44591:SF3">
    <property type="entry name" value="RESPONSE REGULATORY DOMAIN-CONTAINING PROTEIN"/>
    <property type="match status" value="1"/>
</dbReference>
<organism evidence="6 7">
    <name type="scientific">Clostridium novyi A str. 4552</name>
    <dbReference type="NCBI Taxonomy" id="1444289"/>
    <lineage>
        <taxon>Bacteria</taxon>
        <taxon>Bacillati</taxon>
        <taxon>Bacillota</taxon>
        <taxon>Clostridia</taxon>
        <taxon>Eubacteriales</taxon>
        <taxon>Clostridiaceae</taxon>
        <taxon>Clostridium</taxon>
    </lineage>
</organism>
<reference evidence="6 7" key="1">
    <citation type="submission" date="2014-01" db="EMBL/GenBank/DDBJ databases">
        <title>Plasmidome dynamics in the species complex Clostridium novyi sensu lato converts strains of independent lineages into distinctly different pathogens.</title>
        <authorList>
            <person name="Skarin H."/>
            <person name="Segerman B."/>
        </authorList>
    </citation>
    <scope>NUCLEOTIDE SEQUENCE [LARGE SCALE GENOMIC DNA]</scope>
    <source>
        <strain evidence="6 7">4552</strain>
    </source>
</reference>
<evidence type="ECO:0000259" key="5">
    <source>
        <dbReference type="PROSITE" id="PS50110"/>
    </source>
</evidence>
<feature type="domain" description="Response regulatory" evidence="5">
    <location>
        <begin position="3"/>
        <end position="121"/>
    </location>
</feature>
<dbReference type="Gene3D" id="3.40.50.2300">
    <property type="match status" value="1"/>
</dbReference>
<dbReference type="GO" id="GO:0000160">
    <property type="term" value="P:phosphorelay signal transduction system"/>
    <property type="evidence" value="ECO:0007669"/>
    <property type="project" value="InterPro"/>
</dbReference>
<dbReference type="PANTHER" id="PTHR44591">
    <property type="entry name" value="STRESS RESPONSE REGULATOR PROTEIN 1"/>
    <property type="match status" value="1"/>
</dbReference>
<dbReference type="SMART" id="SM00448">
    <property type="entry name" value="REC"/>
    <property type="match status" value="1"/>
</dbReference>
<evidence type="ECO:0000256" key="4">
    <source>
        <dbReference type="PROSITE-ProRule" id="PRU00169"/>
    </source>
</evidence>
<comment type="caution">
    <text evidence="6">The sequence shown here is derived from an EMBL/GenBank/DDBJ whole genome shotgun (WGS) entry which is preliminary data.</text>
</comment>
<evidence type="ECO:0000256" key="2">
    <source>
        <dbReference type="ARBA" id="ARBA00022553"/>
    </source>
</evidence>
<dbReference type="RefSeq" id="WP_039252373.1">
    <property type="nucleotide sequence ID" value="NZ_JENJ01000004.1"/>
</dbReference>
<dbReference type="AlphaFoldDB" id="A0A0A0IBW0"/>
<evidence type="ECO:0000313" key="7">
    <source>
        <dbReference type="Proteomes" id="UP000030012"/>
    </source>
</evidence>
<protein>
    <recommendedName>
        <fullName evidence="1">Stage 0 sporulation protein A homolog</fullName>
    </recommendedName>
</protein>
<dbReference type="EMBL" id="JENJ01000004">
    <property type="protein sequence ID" value="KGM98023.1"/>
    <property type="molecule type" value="Genomic_DNA"/>
</dbReference>
<evidence type="ECO:0000256" key="3">
    <source>
        <dbReference type="ARBA" id="ARBA00024867"/>
    </source>
</evidence>
<dbReference type="InterPro" id="IPR050595">
    <property type="entry name" value="Bact_response_regulator"/>
</dbReference>
<dbReference type="InterPro" id="IPR011006">
    <property type="entry name" value="CheY-like_superfamily"/>
</dbReference>
<gene>
    <name evidence="6" type="ORF">Z968_01495</name>
</gene>
<dbReference type="PROSITE" id="PS50110">
    <property type="entry name" value="RESPONSE_REGULATORY"/>
    <property type="match status" value="1"/>
</dbReference>
<comment type="function">
    <text evidence="3">May play the central regulatory role in sporulation. It may be an element of the effector pathway responsible for the activation of sporulation genes in response to nutritional stress. Spo0A may act in concert with spo0H (a sigma factor) to control the expression of some genes that are critical to the sporulation process.</text>
</comment>
<dbReference type="Proteomes" id="UP000030012">
    <property type="component" value="Unassembled WGS sequence"/>
</dbReference>
<evidence type="ECO:0000256" key="1">
    <source>
        <dbReference type="ARBA" id="ARBA00018672"/>
    </source>
</evidence>
<sequence length="198" mass="22860">MYKLALIDDNKLEVEVIKLMISSLENEIELVSVAKSGDEAIKIYENTDPDIILLSDDIPGINFLEISQNIKSKNRDKIVIILKGCDKEFSEDYLEKSTHVDYYLLKPVDKNKLLDVLTDKIINLKTNPNNLKEKEFMLLDHIMLEEKNICEDLLKDIIRGYILTSNNDLELFKEKVIKLVKNIIKVCCNIHIGFFEGN</sequence>
<accession>A0A0A0IBW0</accession>
<proteinExistence type="predicted"/>
<comment type="caution">
    <text evidence="4">Lacks conserved residue(s) required for the propagation of feature annotation.</text>
</comment>
<evidence type="ECO:0000313" key="6">
    <source>
        <dbReference type="EMBL" id="KGM98023.1"/>
    </source>
</evidence>
<dbReference type="InterPro" id="IPR001789">
    <property type="entry name" value="Sig_transdc_resp-reg_receiver"/>
</dbReference>
<name>A0A0A0IBW0_CLONO</name>
<dbReference type="Pfam" id="PF00072">
    <property type="entry name" value="Response_reg"/>
    <property type="match status" value="1"/>
</dbReference>
<dbReference type="SUPFAM" id="SSF52172">
    <property type="entry name" value="CheY-like"/>
    <property type="match status" value="1"/>
</dbReference>